<evidence type="ECO:0000256" key="1">
    <source>
        <dbReference type="SAM" id="Phobius"/>
    </source>
</evidence>
<comment type="caution">
    <text evidence="2">The sequence shown here is derived from an EMBL/GenBank/DDBJ whole genome shotgun (WGS) entry which is preliminary data.</text>
</comment>
<keyword evidence="1" id="KW-1133">Transmembrane helix</keyword>
<evidence type="ECO:0000313" key="2">
    <source>
        <dbReference type="EMBL" id="MFC3195188.1"/>
    </source>
</evidence>
<organism evidence="2 3">
    <name type="scientific">Marinicella sediminis</name>
    <dbReference type="NCBI Taxonomy" id="1792834"/>
    <lineage>
        <taxon>Bacteria</taxon>
        <taxon>Pseudomonadati</taxon>
        <taxon>Pseudomonadota</taxon>
        <taxon>Gammaproteobacteria</taxon>
        <taxon>Lysobacterales</taxon>
        <taxon>Marinicellaceae</taxon>
        <taxon>Marinicella</taxon>
    </lineage>
</organism>
<feature type="transmembrane region" description="Helical" evidence="1">
    <location>
        <begin position="63"/>
        <end position="83"/>
    </location>
</feature>
<dbReference type="Proteomes" id="UP001595533">
    <property type="component" value="Unassembled WGS sequence"/>
</dbReference>
<sequence>MSNRKAKPLPLRIISAISAFMLIGALIYVSFAGFNVVAGSMMASSVLGLGVTSVIVSEGPLDMVLGFFEALFDGVMEVVGGILDFLSSLFG</sequence>
<gene>
    <name evidence="2" type="ORF">ACFODZ_13125</name>
</gene>
<dbReference type="RefSeq" id="WP_077411708.1">
    <property type="nucleotide sequence ID" value="NZ_JBHRTS010000007.1"/>
</dbReference>
<dbReference type="EMBL" id="JBHRTS010000007">
    <property type="protein sequence ID" value="MFC3195188.1"/>
    <property type="molecule type" value="Genomic_DNA"/>
</dbReference>
<proteinExistence type="predicted"/>
<evidence type="ECO:0000313" key="3">
    <source>
        <dbReference type="Proteomes" id="UP001595533"/>
    </source>
</evidence>
<protein>
    <submittedName>
        <fullName evidence="2">Uncharacterized protein</fullName>
    </submittedName>
</protein>
<keyword evidence="1" id="KW-0812">Transmembrane</keyword>
<reference evidence="3" key="1">
    <citation type="journal article" date="2019" name="Int. J. Syst. Evol. Microbiol.">
        <title>The Global Catalogue of Microorganisms (GCM) 10K type strain sequencing project: providing services to taxonomists for standard genome sequencing and annotation.</title>
        <authorList>
            <consortium name="The Broad Institute Genomics Platform"/>
            <consortium name="The Broad Institute Genome Sequencing Center for Infectious Disease"/>
            <person name="Wu L."/>
            <person name="Ma J."/>
        </authorList>
    </citation>
    <scope>NUCLEOTIDE SEQUENCE [LARGE SCALE GENOMIC DNA]</scope>
    <source>
        <strain evidence="3">KCTC 42953</strain>
    </source>
</reference>
<keyword evidence="3" id="KW-1185">Reference proteome</keyword>
<feature type="transmembrane region" description="Helical" evidence="1">
    <location>
        <begin position="12"/>
        <end position="31"/>
    </location>
</feature>
<name>A0ABV7JFZ8_9GAMM</name>
<keyword evidence="1" id="KW-0472">Membrane</keyword>
<accession>A0ABV7JFZ8</accession>
<feature type="transmembrane region" description="Helical" evidence="1">
    <location>
        <begin position="37"/>
        <end position="56"/>
    </location>
</feature>